<reference evidence="1 2" key="1">
    <citation type="submission" date="2023-07" db="EMBL/GenBank/DDBJ databases">
        <title>Sequencing the genomes of 1000 actinobacteria strains.</title>
        <authorList>
            <person name="Klenk H.-P."/>
        </authorList>
    </citation>
    <scope>NUCLEOTIDE SEQUENCE [LARGE SCALE GENOMIC DNA]</scope>
    <source>
        <strain evidence="1 2">DSM 40229</strain>
    </source>
</reference>
<keyword evidence="2" id="KW-1185">Reference proteome</keyword>
<name>A0ABT9LS21_STRGD</name>
<dbReference type="Gene3D" id="3.90.550.10">
    <property type="entry name" value="Spore Coat Polysaccharide Biosynthesis Protein SpsA, Chain A"/>
    <property type="match status" value="1"/>
</dbReference>
<organism evidence="1 2">
    <name type="scientific">Streptomyces griseoviridis</name>
    <dbReference type="NCBI Taxonomy" id="45398"/>
    <lineage>
        <taxon>Bacteria</taxon>
        <taxon>Bacillati</taxon>
        <taxon>Actinomycetota</taxon>
        <taxon>Actinomycetes</taxon>
        <taxon>Kitasatosporales</taxon>
        <taxon>Streptomycetaceae</taxon>
        <taxon>Streptomyces</taxon>
    </lineage>
</organism>
<proteinExistence type="predicted"/>
<sequence length="85" mass="9973">MTEGVVLIRRAAFDAAGRWESQLFLYHEGFDLAWRLYEAGWCGWYAASIRMHHPLTTPARHALYQRLAARNRIWIAHRHRPALST</sequence>
<gene>
    <name evidence="1" type="ORF">J2S47_006835</name>
</gene>
<comment type="caution">
    <text evidence="1">The sequence shown here is derived from an EMBL/GenBank/DDBJ whole genome shotgun (WGS) entry which is preliminary data.</text>
</comment>
<dbReference type="SUPFAM" id="SSF53448">
    <property type="entry name" value="Nucleotide-diphospho-sugar transferases"/>
    <property type="match status" value="1"/>
</dbReference>
<dbReference type="RefSeq" id="WP_306888673.1">
    <property type="nucleotide sequence ID" value="NZ_BMSM01000036.1"/>
</dbReference>
<evidence type="ECO:0000313" key="2">
    <source>
        <dbReference type="Proteomes" id="UP001231675"/>
    </source>
</evidence>
<evidence type="ECO:0000313" key="1">
    <source>
        <dbReference type="EMBL" id="MDP9686333.1"/>
    </source>
</evidence>
<accession>A0ABT9LS21</accession>
<dbReference type="GeneID" id="91555816"/>
<protein>
    <submittedName>
        <fullName evidence="1">GT2 family glycosyltransferase</fullName>
    </submittedName>
</protein>
<dbReference type="Proteomes" id="UP001231675">
    <property type="component" value="Unassembled WGS sequence"/>
</dbReference>
<dbReference type="EMBL" id="JAURUD010000001">
    <property type="protein sequence ID" value="MDP9686333.1"/>
    <property type="molecule type" value="Genomic_DNA"/>
</dbReference>
<dbReference type="InterPro" id="IPR029044">
    <property type="entry name" value="Nucleotide-diphossugar_trans"/>
</dbReference>